<accession>A0A8X7TII8</accession>
<evidence type="ECO:0000313" key="2">
    <source>
        <dbReference type="EMBL" id="KAG2243044.1"/>
    </source>
</evidence>
<dbReference type="EMBL" id="JAAMPC010000281">
    <property type="protein sequence ID" value="KAG2243044.1"/>
    <property type="molecule type" value="Genomic_DNA"/>
</dbReference>
<name>A0A8X7TII8_BRACI</name>
<gene>
    <name evidence="2" type="ORF">Bca52824_095112</name>
    <name evidence="1" type="ORF">Bca52824_095527</name>
</gene>
<evidence type="ECO:0000313" key="1">
    <source>
        <dbReference type="EMBL" id="KAG2242628.1"/>
    </source>
</evidence>
<dbReference type="EMBL" id="JAAMPC010000413">
    <property type="protein sequence ID" value="KAG2242628.1"/>
    <property type="molecule type" value="Genomic_DNA"/>
</dbReference>
<proteinExistence type="predicted"/>
<keyword evidence="3" id="KW-1185">Reference proteome</keyword>
<evidence type="ECO:0000313" key="3">
    <source>
        <dbReference type="Proteomes" id="UP000886595"/>
    </source>
</evidence>
<dbReference type="AlphaFoldDB" id="A0A8X7TII8"/>
<comment type="caution">
    <text evidence="2">The sequence shown here is derived from an EMBL/GenBank/DDBJ whole genome shotgun (WGS) entry which is preliminary data.</text>
</comment>
<dbReference type="Proteomes" id="UP000886595">
    <property type="component" value="Unassembled WGS sequence"/>
</dbReference>
<organism evidence="2 3">
    <name type="scientific">Brassica carinata</name>
    <name type="common">Ethiopian mustard</name>
    <name type="synonym">Abyssinian cabbage</name>
    <dbReference type="NCBI Taxonomy" id="52824"/>
    <lineage>
        <taxon>Eukaryota</taxon>
        <taxon>Viridiplantae</taxon>
        <taxon>Streptophyta</taxon>
        <taxon>Embryophyta</taxon>
        <taxon>Tracheophyta</taxon>
        <taxon>Spermatophyta</taxon>
        <taxon>Magnoliopsida</taxon>
        <taxon>eudicotyledons</taxon>
        <taxon>Gunneridae</taxon>
        <taxon>Pentapetalae</taxon>
        <taxon>rosids</taxon>
        <taxon>malvids</taxon>
        <taxon>Brassicales</taxon>
        <taxon>Brassicaceae</taxon>
        <taxon>Brassiceae</taxon>
        <taxon>Brassica</taxon>
    </lineage>
</organism>
<sequence>MVEVTASEEEVELDSKNQSGFDAAVEGHCWELIRTLTRLVVTSKRHRSSTCRA</sequence>
<protein>
    <submittedName>
        <fullName evidence="2">Uncharacterized protein</fullName>
    </submittedName>
</protein>
<reference evidence="2 3" key="1">
    <citation type="submission" date="2020-02" db="EMBL/GenBank/DDBJ databases">
        <authorList>
            <person name="Ma Q."/>
            <person name="Huang Y."/>
            <person name="Song X."/>
            <person name="Pei D."/>
        </authorList>
    </citation>
    <scope>NUCLEOTIDE SEQUENCE [LARGE SCALE GENOMIC DNA]</scope>
    <source>
        <strain evidence="2">Sxm20200214</strain>
        <tissue evidence="2">Leaf</tissue>
    </source>
</reference>